<dbReference type="EMBL" id="GBEZ01022754">
    <property type="protein sequence ID" value="JAC64098.1"/>
    <property type="molecule type" value="Transcribed_RNA"/>
</dbReference>
<sequence length="49" mass="5411">CSRFTFVVFPTLKLQTNIPSDNCQRGKNRLGSKRSDKAEPQAAASVTLE</sequence>
<name>A0A061QWN1_9CHLO</name>
<accession>A0A061QWN1</accession>
<protein>
    <submittedName>
        <fullName evidence="2">Uncharacterized protein</fullName>
    </submittedName>
</protein>
<proteinExistence type="predicted"/>
<organism evidence="2">
    <name type="scientific">Tetraselmis sp. GSL018</name>
    <dbReference type="NCBI Taxonomy" id="582737"/>
    <lineage>
        <taxon>Eukaryota</taxon>
        <taxon>Viridiplantae</taxon>
        <taxon>Chlorophyta</taxon>
        <taxon>core chlorophytes</taxon>
        <taxon>Chlorodendrophyceae</taxon>
        <taxon>Chlorodendrales</taxon>
        <taxon>Chlorodendraceae</taxon>
        <taxon>Tetraselmis</taxon>
    </lineage>
</organism>
<reference evidence="2" key="1">
    <citation type="submission" date="2014-05" db="EMBL/GenBank/DDBJ databases">
        <title>The transcriptome of the halophilic microalga Tetraselmis sp. GSL018 isolated from the Great Salt Lake, Utah.</title>
        <authorList>
            <person name="Jinkerson R.E."/>
            <person name="D'Adamo S."/>
            <person name="Posewitz M.C."/>
        </authorList>
    </citation>
    <scope>NUCLEOTIDE SEQUENCE</scope>
    <source>
        <strain evidence="2">GSL018</strain>
    </source>
</reference>
<gene>
    <name evidence="2" type="ORF">TSPGSL018_19051</name>
</gene>
<dbReference type="AlphaFoldDB" id="A0A061QWN1"/>
<feature type="region of interest" description="Disordered" evidence="1">
    <location>
        <begin position="20"/>
        <end position="49"/>
    </location>
</feature>
<feature type="non-terminal residue" evidence="2">
    <location>
        <position position="1"/>
    </location>
</feature>
<evidence type="ECO:0000313" key="2">
    <source>
        <dbReference type="EMBL" id="JAC64098.1"/>
    </source>
</evidence>
<evidence type="ECO:0000256" key="1">
    <source>
        <dbReference type="SAM" id="MobiDB-lite"/>
    </source>
</evidence>